<feature type="transmembrane region" description="Helical" evidence="1">
    <location>
        <begin position="7"/>
        <end position="27"/>
    </location>
</feature>
<comment type="caution">
    <text evidence="2">The sequence shown here is derived from an EMBL/GenBank/DDBJ whole genome shotgun (WGS) entry which is preliminary data.</text>
</comment>
<gene>
    <name evidence="2" type="ORF">LCGC14_1037590</name>
</gene>
<accession>A0A0F9QB04</accession>
<feature type="transmembrane region" description="Helical" evidence="1">
    <location>
        <begin position="39"/>
        <end position="58"/>
    </location>
</feature>
<name>A0A0F9QB04_9ZZZZ</name>
<reference evidence="2" key="1">
    <citation type="journal article" date="2015" name="Nature">
        <title>Complex archaea that bridge the gap between prokaryotes and eukaryotes.</title>
        <authorList>
            <person name="Spang A."/>
            <person name="Saw J.H."/>
            <person name="Jorgensen S.L."/>
            <person name="Zaremba-Niedzwiedzka K."/>
            <person name="Martijn J."/>
            <person name="Lind A.E."/>
            <person name="van Eijk R."/>
            <person name="Schleper C."/>
            <person name="Guy L."/>
            <person name="Ettema T.J."/>
        </authorList>
    </citation>
    <scope>NUCLEOTIDE SEQUENCE</scope>
</reference>
<evidence type="ECO:0000256" key="1">
    <source>
        <dbReference type="SAM" id="Phobius"/>
    </source>
</evidence>
<keyword evidence="1" id="KW-0472">Membrane</keyword>
<protein>
    <submittedName>
        <fullName evidence="2">Uncharacterized protein</fullName>
    </submittedName>
</protein>
<proteinExistence type="predicted"/>
<keyword evidence="1" id="KW-0812">Transmembrane</keyword>
<evidence type="ECO:0000313" key="2">
    <source>
        <dbReference type="EMBL" id="KKN10321.1"/>
    </source>
</evidence>
<organism evidence="2">
    <name type="scientific">marine sediment metagenome</name>
    <dbReference type="NCBI Taxonomy" id="412755"/>
    <lineage>
        <taxon>unclassified sequences</taxon>
        <taxon>metagenomes</taxon>
        <taxon>ecological metagenomes</taxon>
    </lineage>
</organism>
<dbReference type="EMBL" id="LAZR01004254">
    <property type="protein sequence ID" value="KKN10321.1"/>
    <property type="molecule type" value="Genomic_DNA"/>
</dbReference>
<dbReference type="AlphaFoldDB" id="A0A0F9QB04"/>
<keyword evidence="1" id="KW-1133">Transmembrane helix</keyword>
<sequence>MRILKYIQLLIIVLIIVGEIKCIYKAVNCNWDPIGKAEVIYTVAAFTGLGSIVGWFDIEDK</sequence>